<organism evidence="1 2">
    <name type="scientific">Crenobacter cavernae</name>
    <dbReference type="NCBI Taxonomy" id="2290923"/>
    <lineage>
        <taxon>Bacteria</taxon>
        <taxon>Pseudomonadati</taxon>
        <taxon>Pseudomonadota</taxon>
        <taxon>Betaproteobacteria</taxon>
        <taxon>Neisseriales</taxon>
        <taxon>Neisseriaceae</taxon>
        <taxon>Crenobacter</taxon>
    </lineage>
</organism>
<proteinExistence type="predicted"/>
<dbReference type="KEGG" id="ccah:DWG20_15320"/>
<protein>
    <submittedName>
        <fullName evidence="1">Uncharacterized protein</fullName>
    </submittedName>
</protein>
<gene>
    <name evidence="1" type="ORF">DWG20_15320</name>
</gene>
<sequence>MAARTGSAKLFARENAAWASNRRVRFYIFAQAESAITGGGGIWPKLFDLALIRFNFRFA</sequence>
<accession>A0A345Y9S9</accession>
<name>A0A345Y9S9_9NEIS</name>
<dbReference type="RefSeq" id="WP_115434608.1">
    <property type="nucleotide sequence ID" value="NZ_CP031337.1"/>
</dbReference>
<evidence type="ECO:0000313" key="1">
    <source>
        <dbReference type="EMBL" id="AXK40681.1"/>
    </source>
</evidence>
<dbReference type="Proteomes" id="UP000254537">
    <property type="component" value="Chromosome"/>
</dbReference>
<evidence type="ECO:0000313" key="2">
    <source>
        <dbReference type="Proteomes" id="UP000254537"/>
    </source>
</evidence>
<reference evidence="1 2" key="1">
    <citation type="submission" date="2018-07" db="EMBL/GenBank/DDBJ databases">
        <title>Crenobacter cavernae sp. nov., isolated from a karst cave.</title>
        <authorList>
            <person name="Zhu H."/>
        </authorList>
    </citation>
    <scope>NUCLEOTIDE SEQUENCE [LARGE SCALE GENOMIC DNA]</scope>
    <source>
        <strain evidence="1 2">K1W11S-77</strain>
    </source>
</reference>
<dbReference type="EMBL" id="CP031337">
    <property type="protein sequence ID" value="AXK40681.1"/>
    <property type="molecule type" value="Genomic_DNA"/>
</dbReference>
<dbReference type="AlphaFoldDB" id="A0A345Y9S9"/>